<evidence type="ECO:0000259" key="4">
    <source>
        <dbReference type="Pfam" id="PF00550"/>
    </source>
</evidence>
<name>A0A1L8DZM3_9DIPT</name>
<dbReference type="InterPro" id="IPR045851">
    <property type="entry name" value="AMP-bd_C_sf"/>
</dbReference>
<dbReference type="InterPro" id="IPR042099">
    <property type="entry name" value="ANL_N_sf"/>
</dbReference>
<dbReference type="PANTHER" id="PTHR44845">
    <property type="entry name" value="CARRIER DOMAIN-CONTAINING PROTEIN"/>
    <property type="match status" value="1"/>
</dbReference>
<dbReference type="InterPro" id="IPR036736">
    <property type="entry name" value="ACP-like_sf"/>
</dbReference>
<dbReference type="SUPFAM" id="SSF56801">
    <property type="entry name" value="Acetyl-CoA synthetase-like"/>
    <property type="match status" value="1"/>
</dbReference>
<dbReference type="FunFam" id="3.40.50.12780:FF:000038">
    <property type="entry name" value="Ebony protein"/>
    <property type="match status" value="1"/>
</dbReference>
<dbReference type="InterPro" id="IPR009081">
    <property type="entry name" value="PP-bd_ACP"/>
</dbReference>
<protein>
    <submittedName>
        <fullName evidence="5">Putative acyl-coa synthetase</fullName>
    </submittedName>
</protein>
<dbReference type="AlphaFoldDB" id="A0A1L8DZM3"/>
<dbReference type="EMBL" id="GFDF01002359">
    <property type="protein sequence ID" value="JAV11725.1"/>
    <property type="molecule type" value="Transcribed_RNA"/>
</dbReference>
<dbReference type="Gene3D" id="3.30.300.30">
    <property type="match status" value="1"/>
</dbReference>
<sequence length="877" mass="98768">MGSLPQLSILKGSQKSGNVQLLHRIFEEKVDQGCGNKTAIIFNVEHLNERRINYNTLNSSANRLSATILHTIGNGQKNQDGDWAIVVCMTPSDNLITTLLAIWKCGAAYLPIDPSFPPNRVKHILEETKPVLIIHDNDVNSDVFGSNLSVTFDALKKQSTEFSNANIRDDATLSGSDVDPTAVILYTSGSTGIPKGVRLPHSIIANRLSWQWDEFPYSPTEKVGVFKTALTFVDHISEIWGPLLNEMALLCITKDCTKNPEKLVNLLEEHKVERLVLVPTLLKSILMYVNLQKANRKYLQKLRIWVCSGETLSVSLAKEFFDYFDEESHILCNFYGSTEIMGDVSYFICDSKKALQTMQSVPIGYPIDNTVLYLLDTDFRPVTLGQIGELFVSGMNVARGYVNNRDAHRFIENPLAVDPKYSRLFRTGDFARIEKSALIFEGRTDSQIKIRGHRVDLTEIERNLLGLAEVEKSFVLCYKAGEIDQTVVAFTLLTTEAKAQKTIGMHIETKLMGVLPEYMVPQVVIIDVVPLLVNGKVDRQSLLKQYENTNNNDDSNVIIDYDYSGIVDDQLKVARDLFETIGSVIGRSTRTMLSLQSNFYELGGNSLNSIITVTQLRDKGYNIGITEFIGAKNLGGIVQILQESVTQEISKIYPKINEEEQRWKLTAIPLNDSHKEDVIEVITESFYEKAELEQSLKPNITRTDYGDVLELIWDSLVEKNLSFVVVNEDNEVVGTALNFDARDEPEVEVTNQLIIIFEFLEFVEGPIRDNQLPPGKNVALHSFMMATHAKLNAQENIKVIQFMEEQNINVAKKNHFTGIFTTNTSPLTQQLGTVMGYKDLLTYRINEYVYRDGSRPFAKAPDTDIVIVQWKQISADN</sequence>
<dbReference type="InterPro" id="IPR000873">
    <property type="entry name" value="AMP-dep_synth/lig_dom"/>
</dbReference>
<dbReference type="PROSITE" id="PS00455">
    <property type="entry name" value="AMP_BINDING"/>
    <property type="match status" value="1"/>
</dbReference>
<dbReference type="Pfam" id="PF00501">
    <property type="entry name" value="AMP-binding"/>
    <property type="match status" value="1"/>
</dbReference>
<keyword evidence="1" id="KW-0596">Phosphopantetheine</keyword>
<evidence type="ECO:0000259" key="3">
    <source>
        <dbReference type="Pfam" id="PF00501"/>
    </source>
</evidence>
<proteinExistence type="predicted"/>
<reference evidence="5" key="1">
    <citation type="submission" date="2016-12" db="EMBL/GenBank/DDBJ databases">
        <title>An insight into the sialome and mialome of the sand fly, Nyssomyia neivai.</title>
        <authorList>
            <person name="Sebastian V."/>
            <person name="Goulart T.M."/>
            <person name="Oliveira W."/>
            <person name="Calvo E."/>
            <person name="Oliveira L.F."/>
            <person name="Pinto M.C."/>
            <person name="Rosselino A.M."/>
            <person name="Ribeiro J.M."/>
        </authorList>
    </citation>
    <scope>NUCLEOTIDE SEQUENCE</scope>
</reference>
<dbReference type="Gene3D" id="1.10.1200.10">
    <property type="entry name" value="ACP-like"/>
    <property type="match status" value="1"/>
</dbReference>
<keyword evidence="2" id="KW-0597">Phosphoprotein</keyword>
<dbReference type="Gene3D" id="3.40.630.30">
    <property type="match status" value="1"/>
</dbReference>
<dbReference type="InterPro" id="IPR020845">
    <property type="entry name" value="AMP-binding_CS"/>
</dbReference>
<feature type="domain" description="Carrier" evidence="4">
    <location>
        <begin position="577"/>
        <end position="640"/>
    </location>
</feature>
<dbReference type="Pfam" id="PF00550">
    <property type="entry name" value="PP-binding"/>
    <property type="match status" value="1"/>
</dbReference>
<feature type="domain" description="AMP-dependent synthetase/ligase" evidence="3">
    <location>
        <begin position="26"/>
        <end position="401"/>
    </location>
</feature>
<dbReference type="PANTHER" id="PTHR44845:SF6">
    <property type="entry name" value="BETA-ALANINE-ACTIVATING ENZYME"/>
    <property type="match status" value="1"/>
</dbReference>
<dbReference type="SUPFAM" id="SSF47336">
    <property type="entry name" value="ACP-like"/>
    <property type="match status" value="1"/>
</dbReference>
<dbReference type="CDD" id="cd05930">
    <property type="entry name" value="A_NRPS"/>
    <property type="match status" value="1"/>
</dbReference>
<evidence type="ECO:0000313" key="5">
    <source>
        <dbReference type="EMBL" id="JAV11725.1"/>
    </source>
</evidence>
<accession>A0A1L8DZM3</accession>
<evidence type="ECO:0000256" key="2">
    <source>
        <dbReference type="ARBA" id="ARBA00022553"/>
    </source>
</evidence>
<evidence type="ECO:0000256" key="1">
    <source>
        <dbReference type="ARBA" id="ARBA00022450"/>
    </source>
</evidence>
<dbReference type="Gene3D" id="3.40.50.12780">
    <property type="entry name" value="N-terminal domain of ligase-like"/>
    <property type="match status" value="1"/>
</dbReference>
<organism evidence="5">
    <name type="scientific">Nyssomyia neivai</name>
    <dbReference type="NCBI Taxonomy" id="330878"/>
    <lineage>
        <taxon>Eukaryota</taxon>
        <taxon>Metazoa</taxon>
        <taxon>Ecdysozoa</taxon>
        <taxon>Arthropoda</taxon>
        <taxon>Hexapoda</taxon>
        <taxon>Insecta</taxon>
        <taxon>Pterygota</taxon>
        <taxon>Neoptera</taxon>
        <taxon>Endopterygota</taxon>
        <taxon>Diptera</taxon>
        <taxon>Nematocera</taxon>
        <taxon>Psychodoidea</taxon>
        <taxon>Psychodidae</taxon>
        <taxon>Nyssomyia</taxon>
    </lineage>
</organism>